<dbReference type="InterPro" id="IPR023397">
    <property type="entry name" value="SAM-dep_MeTrfase_MraW_recog"/>
</dbReference>
<feature type="binding site" evidence="7">
    <location>
        <begin position="42"/>
        <end position="44"/>
    </location>
    <ligand>
        <name>S-adenosyl-L-methionine</name>
        <dbReference type="ChEBI" id="CHEBI:59789"/>
    </ligand>
</feature>
<dbReference type="SUPFAM" id="SSF81799">
    <property type="entry name" value="Putative methyltransferase TM0872, insert domain"/>
    <property type="match status" value="1"/>
</dbReference>
<sequence>MRVTADNNALHIPVLVQNIIDLFSPAFTNDQPVLIDCTLGMGGHSEALLRAFDNLCIIGIDRDEQAIELASARLAPFGSRFIAVHTTYDDVDLIAEQYGHDGCVDAILMDLGVSSLQLDEVDRGFSYAHDAPLDMRMDTTRGVTAAQLLATASHAELSRILRVYGEEKFASQIARAVVKRRQTSPLERTAELAELVRETIPAPARRKGGNPSKRTFQALRIAVNNELEVLEAAVPRALEALRVGGRIVVESYQSLEDRIVKEAFNVGLISTSPPGLPMELEDHAPYLAPLTRGAQKADPSEQEQNPRSASVRLRAVERLRPTPAHIYQPHRRQGSAL</sequence>
<keyword evidence="5 7" id="KW-0808">Transferase</keyword>
<dbReference type="Gene3D" id="1.10.150.170">
    <property type="entry name" value="Putative methyltransferase TM0872, insert domain"/>
    <property type="match status" value="1"/>
</dbReference>
<evidence type="ECO:0000256" key="7">
    <source>
        <dbReference type="HAMAP-Rule" id="MF_01007"/>
    </source>
</evidence>
<keyword evidence="6 7" id="KW-0949">S-adenosyl-L-methionine</keyword>
<feature type="binding site" evidence="7">
    <location>
        <position position="61"/>
    </location>
    <ligand>
        <name>S-adenosyl-L-methionine</name>
        <dbReference type="ChEBI" id="CHEBI:59789"/>
    </ligand>
</feature>
<dbReference type="AlphaFoldDB" id="A0A6H2ENM2"/>
<keyword evidence="10" id="KW-1185">Reference proteome</keyword>
<dbReference type="InterPro" id="IPR029063">
    <property type="entry name" value="SAM-dependent_MTases_sf"/>
</dbReference>
<dbReference type="HAMAP" id="MF_01007">
    <property type="entry name" value="16SrRNA_methyltr_H"/>
    <property type="match status" value="1"/>
</dbReference>
<organism evidence="9 10">
    <name type="scientific">Arcanobacterium buesumense</name>
    <dbReference type="NCBI Taxonomy" id="2722751"/>
    <lineage>
        <taxon>Bacteria</taxon>
        <taxon>Bacillati</taxon>
        <taxon>Actinomycetota</taxon>
        <taxon>Actinomycetes</taxon>
        <taxon>Actinomycetales</taxon>
        <taxon>Actinomycetaceae</taxon>
        <taxon>Arcanobacterium</taxon>
    </lineage>
</organism>
<keyword evidence="3 7" id="KW-0698">rRNA processing</keyword>
<reference evidence="9 10" key="1">
    <citation type="submission" date="2020-03" db="EMBL/GenBank/DDBJ databases">
        <title>Complete genome of Arcanobacterium buesumensis sp. nov. strain 2701.</title>
        <authorList>
            <person name="Borowiak M."/>
            <person name="Alssahen M."/>
            <person name="Laemmler C."/>
            <person name="Malorny B."/>
            <person name="Hassan A."/>
            <person name="Prenger-Berninghoff E."/>
            <person name="Ploetz M."/>
            <person name="Abdulmawjood A."/>
        </authorList>
    </citation>
    <scope>NUCLEOTIDE SEQUENCE [LARGE SCALE GENOMIC DNA]</scope>
    <source>
        <strain evidence="9 10">2701</strain>
    </source>
</reference>
<feature type="compositionally biased region" description="Basic residues" evidence="8">
    <location>
        <begin position="328"/>
        <end position="337"/>
    </location>
</feature>
<keyword evidence="2 7" id="KW-0963">Cytoplasm</keyword>
<dbReference type="Pfam" id="PF01795">
    <property type="entry name" value="Methyltransf_5"/>
    <property type="match status" value="1"/>
</dbReference>
<dbReference type="PIRSF" id="PIRSF004486">
    <property type="entry name" value="MraW"/>
    <property type="match status" value="1"/>
</dbReference>
<accession>A0A6H2ENM2</accession>
<dbReference type="NCBIfam" id="TIGR00006">
    <property type="entry name" value="16S rRNA (cytosine(1402)-N(4))-methyltransferase RsmH"/>
    <property type="match status" value="1"/>
</dbReference>
<dbReference type="Proteomes" id="UP000502298">
    <property type="component" value="Chromosome"/>
</dbReference>
<dbReference type="FunFam" id="1.10.150.170:FF:000001">
    <property type="entry name" value="Ribosomal RNA small subunit methyltransferase H"/>
    <property type="match status" value="1"/>
</dbReference>
<name>A0A6H2ENM2_9ACTO</name>
<dbReference type="InterPro" id="IPR002903">
    <property type="entry name" value="RsmH"/>
</dbReference>
<proteinExistence type="inferred from homology"/>
<evidence type="ECO:0000256" key="5">
    <source>
        <dbReference type="ARBA" id="ARBA00022679"/>
    </source>
</evidence>
<feature type="binding site" evidence="7">
    <location>
        <position position="110"/>
    </location>
    <ligand>
        <name>S-adenosyl-L-methionine</name>
        <dbReference type="ChEBI" id="CHEBI:59789"/>
    </ligand>
</feature>
<dbReference type="PANTHER" id="PTHR11265">
    <property type="entry name" value="S-ADENOSYL-METHYLTRANSFERASE MRAW"/>
    <property type="match status" value="1"/>
</dbReference>
<evidence type="ECO:0000256" key="6">
    <source>
        <dbReference type="ARBA" id="ARBA00022691"/>
    </source>
</evidence>
<feature type="binding site" evidence="7">
    <location>
        <position position="117"/>
    </location>
    <ligand>
        <name>S-adenosyl-L-methionine</name>
        <dbReference type="ChEBI" id="CHEBI:59789"/>
    </ligand>
</feature>
<dbReference type="GO" id="GO:0071424">
    <property type="term" value="F:rRNA (cytosine-N4-)-methyltransferase activity"/>
    <property type="evidence" value="ECO:0007669"/>
    <property type="project" value="UniProtKB-UniRule"/>
</dbReference>
<comment type="subcellular location">
    <subcellularLocation>
        <location evidence="7">Cytoplasm</location>
    </subcellularLocation>
</comment>
<comment type="similarity">
    <text evidence="1 7">Belongs to the methyltransferase superfamily. RsmH family.</text>
</comment>
<evidence type="ECO:0000256" key="1">
    <source>
        <dbReference type="ARBA" id="ARBA00010396"/>
    </source>
</evidence>
<dbReference type="EC" id="2.1.1.199" evidence="7"/>
<feature type="binding site" evidence="7">
    <location>
        <position position="88"/>
    </location>
    <ligand>
        <name>S-adenosyl-L-methionine</name>
        <dbReference type="ChEBI" id="CHEBI:59789"/>
    </ligand>
</feature>
<protein>
    <recommendedName>
        <fullName evidence="7">Ribosomal RNA small subunit methyltransferase H</fullName>
        <ecNumber evidence="7">2.1.1.199</ecNumber>
    </recommendedName>
    <alternativeName>
        <fullName evidence="7">16S rRNA m(4)C1402 methyltransferase</fullName>
    </alternativeName>
    <alternativeName>
        <fullName evidence="7">rRNA (cytosine-N(4)-)-methyltransferase RsmH</fullName>
    </alternativeName>
</protein>
<dbReference type="EMBL" id="CP050804">
    <property type="protein sequence ID" value="QJC22671.1"/>
    <property type="molecule type" value="Genomic_DNA"/>
</dbReference>
<evidence type="ECO:0000256" key="3">
    <source>
        <dbReference type="ARBA" id="ARBA00022552"/>
    </source>
</evidence>
<dbReference type="Gene3D" id="3.40.50.150">
    <property type="entry name" value="Vaccinia Virus protein VP39"/>
    <property type="match status" value="1"/>
</dbReference>
<keyword evidence="4 7" id="KW-0489">Methyltransferase</keyword>
<dbReference type="SUPFAM" id="SSF53335">
    <property type="entry name" value="S-adenosyl-L-methionine-dependent methyltransferases"/>
    <property type="match status" value="1"/>
</dbReference>
<dbReference type="GO" id="GO:0005737">
    <property type="term" value="C:cytoplasm"/>
    <property type="evidence" value="ECO:0007669"/>
    <property type="project" value="UniProtKB-SubCell"/>
</dbReference>
<dbReference type="PANTHER" id="PTHR11265:SF0">
    <property type="entry name" value="12S RRNA N4-METHYLCYTIDINE METHYLTRANSFERASE"/>
    <property type="match status" value="1"/>
</dbReference>
<comment type="catalytic activity">
    <reaction evidence="7">
        <text>cytidine(1402) in 16S rRNA + S-adenosyl-L-methionine = N(4)-methylcytidine(1402) in 16S rRNA + S-adenosyl-L-homocysteine + H(+)</text>
        <dbReference type="Rhea" id="RHEA:42928"/>
        <dbReference type="Rhea" id="RHEA-COMP:10286"/>
        <dbReference type="Rhea" id="RHEA-COMP:10287"/>
        <dbReference type="ChEBI" id="CHEBI:15378"/>
        <dbReference type="ChEBI" id="CHEBI:57856"/>
        <dbReference type="ChEBI" id="CHEBI:59789"/>
        <dbReference type="ChEBI" id="CHEBI:74506"/>
        <dbReference type="ChEBI" id="CHEBI:82748"/>
        <dbReference type="EC" id="2.1.1.199"/>
    </reaction>
</comment>
<feature type="region of interest" description="Disordered" evidence="8">
    <location>
        <begin position="293"/>
        <end position="337"/>
    </location>
</feature>
<gene>
    <name evidence="7 9" type="primary">rsmH</name>
    <name evidence="9" type="ORF">HC352_03175</name>
</gene>
<evidence type="ECO:0000256" key="8">
    <source>
        <dbReference type="SAM" id="MobiDB-lite"/>
    </source>
</evidence>
<comment type="function">
    <text evidence="7">Specifically methylates the N4 position of cytidine in position 1402 (C1402) of 16S rRNA.</text>
</comment>
<dbReference type="KEGG" id="arca:HC352_03175"/>
<evidence type="ECO:0000313" key="10">
    <source>
        <dbReference type="Proteomes" id="UP000502298"/>
    </source>
</evidence>
<evidence type="ECO:0000256" key="4">
    <source>
        <dbReference type="ARBA" id="ARBA00022603"/>
    </source>
</evidence>
<evidence type="ECO:0000313" key="9">
    <source>
        <dbReference type="EMBL" id="QJC22671.1"/>
    </source>
</evidence>
<dbReference type="GO" id="GO:0070475">
    <property type="term" value="P:rRNA base methylation"/>
    <property type="evidence" value="ECO:0007669"/>
    <property type="project" value="UniProtKB-UniRule"/>
</dbReference>
<evidence type="ECO:0000256" key="2">
    <source>
        <dbReference type="ARBA" id="ARBA00022490"/>
    </source>
</evidence>